<sequence length="287" mass="33213">MKFEYVIQHNEMLKSFLQRHQYSKKTISAIKHNGALIINNSHVTVRKMMMPGDELTIALPDETPSSYLIPSRNPIEILYEDDYLIIVSKPNYLNSTPSREHPHDSLIERVLYYLNVGQLIDTSIVPHIVTRLDRNTRGIVIFAKHGHIHHLMTTSAIDKRYMCVCYGQMLLSGVIEEPIARDSQSIITRKVDASGKYAKTSYETVMTKPEASLCEIKLHTGRTHQIRVHFNYVGHPLVGDDLYEGNHPEIHTQSLQCYKVTFIHPIYNREIEIEIDYKWLQNIFAEL</sequence>
<dbReference type="EMBL" id="LORN02000015">
    <property type="protein sequence ID" value="PNN21534.1"/>
    <property type="molecule type" value="Genomic_DNA"/>
</dbReference>
<reference evidence="5 6" key="1">
    <citation type="submission" date="2017-12" db="EMBL/GenBank/DDBJ databases">
        <title>FDA dAtabase for Regulatory Grade micrObial Sequences (FDA-ARGOS): Supporting development and validation of Infectious Disease Dx tests.</title>
        <authorList>
            <person name="Hoffmann M."/>
            <person name="Allard M."/>
            <person name="Evans P."/>
            <person name="Brown E."/>
            <person name="Tallon L."/>
            <person name="Sadzewicz L."/>
            <person name="Sengamalay N."/>
            <person name="Ott S."/>
            <person name="Godinez A."/>
            <person name="Nagaraj S."/>
            <person name="Vavikolanu K."/>
            <person name="Aluvathingal J."/>
            <person name="Nadendla S."/>
            <person name="Sichtig H."/>
        </authorList>
    </citation>
    <scope>NUCLEOTIDE SEQUENCE [LARGE SCALE GENOMIC DNA]</scope>
    <source>
        <strain evidence="5 6">FDAARGOS_148</strain>
    </source>
</reference>
<protein>
    <recommendedName>
        <fullName evidence="2">RNA pseudouridylate synthase</fullName>
    </recommendedName>
    <alternativeName>
        <fullName evidence="3">RNA-uridine isomerase</fullName>
    </alternativeName>
</protein>
<dbReference type="GO" id="GO:0009982">
    <property type="term" value="F:pseudouridine synthase activity"/>
    <property type="evidence" value="ECO:0007669"/>
    <property type="project" value="InterPro"/>
</dbReference>
<comment type="caution">
    <text evidence="5">The sequence shown here is derived from an EMBL/GenBank/DDBJ whole genome shotgun (WGS) entry which is preliminary data.</text>
</comment>
<organism evidence="5 6">
    <name type="scientific">Staphylococcus haemolyticus</name>
    <dbReference type="NCBI Taxonomy" id="1283"/>
    <lineage>
        <taxon>Bacteria</taxon>
        <taxon>Bacillati</taxon>
        <taxon>Bacillota</taxon>
        <taxon>Bacilli</taxon>
        <taxon>Bacillales</taxon>
        <taxon>Staphylococcaceae</taxon>
        <taxon>Staphylococcus</taxon>
    </lineage>
</organism>
<dbReference type="CDD" id="cd02869">
    <property type="entry name" value="PseudoU_synth_RluA_like"/>
    <property type="match status" value="1"/>
</dbReference>
<feature type="domain" description="Pseudouridine synthase RsuA/RluA-like" evidence="4">
    <location>
        <begin position="83"/>
        <end position="231"/>
    </location>
</feature>
<proteinExistence type="predicted"/>
<dbReference type="GO" id="GO:0140098">
    <property type="term" value="F:catalytic activity, acting on RNA"/>
    <property type="evidence" value="ECO:0007669"/>
    <property type="project" value="UniProtKB-ARBA"/>
</dbReference>
<dbReference type="InterPro" id="IPR050188">
    <property type="entry name" value="RluA_PseudoU_synthase"/>
</dbReference>
<dbReference type="GO" id="GO:0000455">
    <property type="term" value="P:enzyme-directed rRNA pseudouridine synthesis"/>
    <property type="evidence" value="ECO:0007669"/>
    <property type="project" value="TreeGrafter"/>
</dbReference>
<evidence type="ECO:0000313" key="5">
    <source>
        <dbReference type="EMBL" id="PNN21534.1"/>
    </source>
</evidence>
<dbReference type="Gene3D" id="3.30.2350.10">
    <property type="entry name" value="Pseudouridine synthase"/>
    <property type="match status" value="1"/>
</dbReference>
<evidence type="ECO:0000259" key="4">
    <source>
        <dbReference type="Pfam" id="PF00849"/>
    </source>
</evidence>
<evidence type="ECO:0000313" key="6">
    <source>
        <dbReference type="Proteomes" id="UP000053523"/>
    </source>
</evidence>
<accession>A0A2K0A922</accession>
<gene>
    <name evidence="5" type="ORF">AL503_012415</name>
</gene>
<dbReference type="AlphaFoldDB" id="A0A2K0A922"/>
<dbReference type="Pfam" id="PF00849">
    <property type="entry name" value="PseudoU_synth_2"/>
    <property type="match status" value="1"/>
</dbReference>
<evidence type="ECO:0000256" key="2">
    <source>
        <dbReference type="ARBA" id="ARBA00031870"/>
    </source>
</evidence>
<evidence type="ECO:0000256" key="1">
    <source>
        <dbReference type="ARBA" id="ARBA00000073"/>
    </source>
</evidence>
<dbReference type="PANTHER" id="PTHR21600:SF35">
    <property type="entry name" value="PSEUDOURIDINE SYNTHASE"/>
    <property type="match status" value="1"/>
</dbReference>
<dbReference type="InterPro" id="IPR006145">
    <property type="entry name" value="PsdUridine_synth_RsuA/RluA"/>
</dbReference>
<dbReference type="GO" id="GO:0003723">
    <property type="term" value="F:RNA binding"/>
    <property type="evidence" value="ECO:0007669"/>
    <property type="project" value="InterPro"/>
</dbReference>
<dbReference type="InterPro" id="IPR020103">
    <property type="entry name" value="PsdUridine_synth_cat_dom_sf"/>
</dbReference>
<comment type="catalytic activity">
    <reaction evidence="1">
        <text>a uridine in RNA = a pseudouridine in RNA</text>
        <dbReference type="Rhea" id="RHEA:48348"/>
        <dbReference type="Rhea" id="RHEA-COMP:12068"/>
        <dbReference type="Rhea" id="RHEA-COMP:12069"/>
        <dbReference type="ChEBI" id="CHEBI:65314"/>
        <dbReference type="ChEBI" id="CHEBI:65315"/>
    </reaction>
</comment>
<evidence type="ECO:0000256" key="3">
    <source>
        <dbReference type="ARBA" id="ARBA00033164"/>
    </source>
</evidence>
<name>A0A2K0A922_STAHA</name>
<dbReference type="PANTHER" id="PTHR21600">
    <property type="entry name" value="MITOCHONDRIAL RNA PSEUDOURIDINE SYNTHASE"/>
    <property type="match status" value="1"/>
</dbReference>
<dbReference type="RefSeq" id="WP_037549105.1">
    <property type="nucleotide sequence ID" value="NZ_CAJCGD010000005.1"/>
</dbReference>
<dbReference type="SUPFAM" id="SSF55120">
    <property type="entry name" value="Pseudouridine synthase"/>
    <property type="match status" value="1"/>
</dbReference>
<dbReference type="Proteomes" id="UP000053523">
    <property type="component" value="Unassembled WGS sequence"/>
</dbReference>